<dbReference type="EMBL" id="KV722364">
    <property type="protein sequence ID" value="OCH92778.1"/>
    <property type="molecule type" value="Genomic_DNA"/>
</dbReference>
<proteinExistence type="predicted"/>
<gene>
    <name evidence="2" type="ORF">OBBRIDRAFT_790936</name>
</gene>
<feature type="compositionally biased region" description="Polar residues" evidence="1">
    <location>
        <begin position="1"/>
        <end position="12"/>
    </location>
</feature>
<name>A0A8E2AX94_9APHY</name>
<evidence type="ECO:0000313" key="3">
    <source>
        <dbReference type="Proteomes" id="UP000250043"/>
    </source>
</evidence>
<feature type="region of interest" description="Disordered" evidence="1">
    <location>
        <begin position="1"/>
        <end position="41"/>
    </location>
</feature>
<reference evidence="2 3" key="1">
    <citation type="submission" date="2016-07" db="EMBL/GenBank/DDBJ databases">
        <title>Draft genome of the white-rot fungus Obba rivulosa 3A-2.</title>
        <authorList>
            <consortium name="DOE Joint Genome Institute"/>
            <person name="Miettinen O."/>
            <person name="Riley R."/>
            <person name="Acob R."/>
            <person name="Barry K."/>
            <person name="Cullen D."/>
            <person name="De Vries R."/>
            <person name="Hainaut M."/>
            <person name="Hatakka A."/>
            <person name="Henrissat B."/>
            <person name="Hilden K."/>
            <person name="Kuo R."/>
            <person name="Labutti K."/>
            <person name="Lipzen A."/>
            <person name="Makela M.R."/>
            <person name="Sandor L."/>
            <person name="Spatafora J.W."/>
            <person name="Grigoriev I.V."/>
            <person name="Hibbett D.S."/>
        </authorList>
    </citation>
    <scope>NUCLEOTIDE SEQUENCE [LARGE SCALE GENOMIC DNA]</scope>
    <source>
        <strain evidence="2 3">3A-2</strain>
    </source>
</reference>
<organism evidence="2 3">
    <name type="scientific">Obba rivulosa</name>
    <dbReference type="NCBI Taxonomy" id="1052685"/>
    <lineage>
        <taxon>Eukaryota</taxon>
        <taxon>Fungi</taxon>
        <taxon>Dikarya</taxon>
        <taxon>Basidiomycota</taxon>
        <taxon>Agaricomycotina</taxon>
        <taxon>Agaricomycetes</taxon>
        <taxon>Polyporales</taxon>
        <taxon>Gelatoporiaceae</taxon>
        <taxon>Obba</taxon>
    </lineage>
</organism>
<sequence length="199" mass="22280">MSNYAYASSSKHAQYYPSSSYPSGSSHYYPSTPYPSGLSQLPPMPMNCPGAPYMSTVPLPKVDEDRELAYYREQLSASKGDPARYEHAKRDIRRLEAELTERRRRQREIVAGAYDAQMREAQAKQAPVPVKFATPSGVKPRHDTASHRHALPSPPPSPCHPYEPYKRSSGHRDSTARYPMTAPGGSAYPAYPVYTTSRR</sequence>
<feature type="compositionally biased region" description="Low complexity" evidence="1">
    <location>
        <begin position="15"/>
        <end position="36"/>
    </location>
</feature>
<feature type="region of interest" description="Disordered" evidence="1">
    <location>
        <begin position="136"/>
        <end position="199"/>
    </location>
</feature>
<dbReference type="AlphaFoldDB" id="A0A8E2AX94"/>
<accession>A0A8E2AX94</accession>
<evidence type="ECO:0000313" key="2">
    <source>
        <dbReference type="EMBL" id="OCH92778.1"/>
    </source>
</evidence>
<protein>
    <submittedName>
        <fullName evidence="2">Uncharacterized protein</fullName>
    </submittedName>
</protein>
<feature type="compositionally biased region" description="Basic and acidic residues" evidence="1">
    <location>
        <begin position="163"/>
        <end position="175"/>
    </location>
</feature>
<evidence type="ECO:0000256" key="1">
    <source>
        <dbReference type="SAM" id="MobiDB-lite"/>
    </source>
</evidence>
<feature type="compositionally biased region" description="Pro residues" evidence="1">
    <location>
        <begin position="152"/>
        <end position="161"/>
    </location>
</feature>
<dbReference type="Proteomes" id="UP000250043">
    <property type="component" value="Unassembled WGS sequence"/>
</dbReference>
<keyword evidence="3" id="KW-1185">Reference proteome</keyword>